<keyword evidence="5" id="KW-1133">Transmembrane helix</keyword>
<evidence type="ECO:0000256" key="1">
    <source>
        <dbReference type="ARBA" id="ARBA00022801"/>
    </source>
</evidence>
<organism evidence="7 8">
    <name type="scientific">Halomarina rubra</name>
    <dbReference type="NCBI Taxonomy" id="2071873"/>
    <lineage>
        <taxon>Archaea</taxon>
        <taxon>Methanobacteriati</taxon>
        <taxon>Methanobacteriota</taxon>
        <taxon>Stenosarchaea group</taxon>
        <taxon>Halobacteria</taxon>
        <taxon>Halobacteriales</taxon>
        <taxon>Natronomonadaceae</taxon>
        <taxon>Halomarina</taxon>
    </lineage>
</organism>
<keyword evidence="1" id="KW-0378">Hydrolase</keyword>
<dbReference type="Proteomes" id="UP001597187">
    <property type="component" value="Unassembled WGS sequence"/>
</dbReference>
<accession>A0ABD6ART6</accession>
<keyword evidence="3" id="KW-0443">Lipid metabolism</keyword>
<reference evidence="7 8" key="1">
    <citation type="journal article" date="2019" name="Int. J. Syst. Evol. Microbiol.">
        <title>The Global Catalogue of Microorganisms (GCM) 10K type strain sequencing project: providing services to taxonomists for standard genome sequencing and annotation.</title>
        <authorList>
            <consortium name="The Broad Institute Genomics Platform"/>
            <consortium name="The Broad Institute Genome Sequencing Center for Infectious Disease"/>
            <person name="Wu L."/>
            <person name="Ma J."/>
        </authorList>
    </citation>
    <scope>NUCLEOTIDE SEQUENCE [LARGE SCALE GENOMIC DNA]</scope>
    <source>
        <strain evidence="7 8">CGMCC 1.12563</strain>
    </source>
</reference>
<dbReference type="Pfam" id="PF13091">
    <property type="entry name" value="PLDc_2"/>
    <property type="match status" value="2"/>
</dbReference>
<evidence type="ECO:0000256" key="5">
    <source>
        <dbReference type="SAM" id="Phobius"/>
    </source>
</evidence>
<feature type="transmembrane region" description="Helical" evidence="5">
    <location>
        <begin position="531"/>
        <end position="550"/>
    </location>
</feature>
<evidence type="ECO:0000259" key="6">
    <source>
        <dbReference type="PROSITE" id="PS50035"/>
    </source>
</evidence>
<dbReference type="InterPro" id="IPR025202">
    <property type="entry name" value="PLD-like_dom"/>
</dbReference>
<dbReference type="RefSeq" id="WP_250872234.1">
    <property type="nucleotide sequence ID" value="NZ_JALXFV010000002.1"/>
</dbReference>
<proteinExistence type="predicted"/>
<dbReference type="SUPFAM" id="SSF56024">
    <property type="entry name" value="Phospholipase D/nuclease"/>
    <property type="match status" value="2"/>
</dbReference>
<dbReference type="PANTHER" id="PTHR43856">
    <property type="entry name" value="CARDIOLIPIN HYDROLASE"/>
    <property type="match status" value="1"/>
</dbReference>
<feature type="domain" description="PLD phosphodiesterase" evidence="6">
    <location>
        <begin position="465"/>
        <end position="492"/>
    </location>
</feature>
<evidence type="ECO:0000256" key="3">
    <source>
        <dbReference type="ARBA" id="ARBA00023098"/>
    </source>
</evidence>
<dbReference type="CDD" id="cd09128">
    <property type="entry name" value="PLDc_unchar1_2"/>
    <property type="match status" value="1"/>
</dbReference>
<dbReference type="GO" id="GO:0016042">
    <property type="term" value="P:lipid catabolic process"/>
    <property type="evidence" value="ECO:0007669"/>
    <property type="project" value="UniProtKB-KW"/>
</dbReference>
<dbReference type="GO" id="GO:0016787">
    <property type="term" value="F:hydrolase activity"/>
    <property type="evidence" value="ECO:0007669"/>
    <property type="project" value="UniProtKB-KW"/>
</dbReference>
<keyword evidence="2" id="KW-0442">Lipid degradation</keyword>
<dbReference type="PROSITE" id="PS50035">
    <property type="entry name" value="PLD"/>
    <property type="match status" value="1"/>
</dbReference>
<name>A0ABD6ART6_9EURY</name>
<keyword evidence="5" id="KW-0812">Transmembrane</keyword>
<dbReference type="InterPro" id="IPR001736">
    <property type="entry name" value="PLipase_D/transphosphatidylase"/>
</dbReference>
<comment type="caution">
    <text evidence="7">The sequence shown here is derived from an EMBL/GenBank/DDBJ whole genome shotgun (WGS) entry which is preliminary data.</text>
</comment>
<dbReference type="Gene3D" id="3.30.870.10">
    <property type="entry name" value="Endonuclease Chain A"/>
    <property type="match status" value="2"/>
</dbReference>
<dbReference type="SMART" id="SM00155">
    <property type="entry name" value="PLDc"/>
    <property type="match status" value="2"/>
</dbReference>
<dbReference type="InterPro" id="IPR051406">
    <property type="entry name" value="PLD_domain"/>
</dbReference>
<evidence type="ECO:0000313" key="8">
    <source>
        <dbReference type="Proteomes" id="UP001597187"/>
    </source>
</evidence>
<keyword evidence="8" id="KW-1185">Reference proteome</keyword>
<gene>
    <name evidence="7" type="ORF">ACFSBT_03010</name>
</gene>
<dbReference type="PANTHER" id="PTHR43856:SF1">
    <property type="entry name" value="MITOCHONDRIAL CARDIOLIPIN HYDROLASE"/>
    <property type="match status" value="1"/>
</dbReference>
<evidence type="ECO:0000256" key="2">
    <source>
        <dbReference type="ARBA" id="ARBA00022963"/>
    </source>
</evidence>
<keyword evidence="5" id="KW-0472">Membrane</keyword>
<protein>
    <submittedName>
        <fullName evidence="7">Phospholipase D-like domain-containing protein</fullName>
    </submittedName>
</protein>
<evidence type="ECO:0000256" key="4">
    <source>
        <dbReference type="SAM" id="MobiDB-lite"/>
    </source>
</evidence>
<evidence type="ECO:0000313" key="7">
    <source>
        <dbReference type="EMBL" id="MFD1512248.1"/>
    </source>
</evidence>
<dbReference type="AlphaFoldDB" id="A0ABD6ART6"/>
<feature type="region of interest" description="Disordered" evidence="4">
    <location>
        <begin position="23"/>
        <end position="47"/>
    </location>
</feature>
<sequence>MNRRTVALLLVVCLTAAALPPVTADVTPLPSPEGQSPSPADRSPALVGVHPNPVAEGDVGEFLVVHVPEGVDLRDYRVCDDEGCLAPERDASGRVVVAAAPDRVRGVVDSPVVAATGDLSLANGGERLELRAGEHVVGTIRYEDAPEAETYRRSKTTERTATSTRWRWVPLGASDYDVASTRDANVTAFALPDAPDVVTETLARADERLLLAGYTLTSSRVTEALLAAHRRGVAVRVLVEGGPVGGIPRAEARVLDRLVGEGVPVRVVDGPYARYDYHHSKYAVADDRALVLTENWKPAGTGGNSSRGWGAVVRDASVADRLAATFVGDFRWRAARTWSSFREDRSFEASTPTDGSFPRQFDPATLSADRVRLLVAPDNAESGVRSLLRNASDSVDVVQMGLGGPDGPFTRELVAAAERGVEVRVLLSGTWYVREEDRALADRLNARAERGDLPLTVRLADANGAFEKIHAKGAVVDGEHVVVGSLNWNPHAARENREVALVLSGDEVGDYYGAVFASDWRGDGAVGSERVPVGALVALVAGVLVVLAVARRFEFER</sequence>
<dbReference type="EMBL" id="JBHUDC010000002">
    <property type="protein sequence ID" value="MFD1512248.1"/>
    <property type="molecule type" value="Genomic_DNA"/>
</dbReference>